<keyword evidence="6 8" id="KW-0418">Kinase</keyword>
<dbReference type="InterPro" id="IPR036974">
    <property type="entry name" value="PUA_sf"/>
</dbReference>
<dbReference type="InterPro" id="IPR011529">
    <property type="entry name" value="Glu_5kinase"/>
</dbReference>
<evidence type="ECO:0000256" key="1">
    <source>
        <dbReference type="ARBA" id="ARBA00022490"/>
    </source>
</evidence>
<dbReference type="NCBIfam" id="TIGR01027">
    <property type="entry name" value="proB"/>
    <property type="match status" value="1"/>
</dbReference>
<organism evidence="10 11">
    <name type="scientific">Streptantibioticus rubrisoli</name>
    <dbReference type="NCBI Taxonomy" id="1387313"/>
    <lineage>
        <taxon>Bacteria</taxon>
        <taxon>Bacillati</taxon>
        <taxon>Actinomycetota</taxon>
        <taxon>Actinomycetes</taxon>
        <taxon>Kitasatosporales</taxon>
        <taxon>Streptomycetaceae</taxon>
        <taxon>Streptantibioticus</taxon>
    </lineage>
</organism>
<dbReference type="EC" id="2.7.2.11" evidence="8"/>
<evidence type="ECO:0000256" key="5">
    <source>
        <dbReference type="ARBA" id="ARBA00022741"/>
    </source>
</evidence>
<evidence type="ECO:0000256" key="6">
    <source>
        <dbReference type="ARBA" id="ARBA00022777"/>
    </source>
</evidence>
<dbReference type="SUPFAM" id="SSF53633">
    <property type="entry name" value="Carbamate kinase-like"/>
    <property type="match status" value="1"/>
</dbReference>
<dbReference type="InterPro" id="IPR019797">
    <property type="entry name" value="Glutamate_5-kinase_CS"/>
</dbReference>
<evidence type="ECO:0000313" key="10">
    <source>
        <dbReference type="EMBL" id="MCQ4043523.1"/>
    </source>
</evidence>
<feature type="binding site" evidence="8">
    <location>
        <begin position="210"/>
        <end position="216"/>
    </location>
    <ligand>
        <name>ATP</name>
        <dbReference type="ChEBI" id="CHEBI:30616"/>
    </ligand>
</feature>
<dbReference type="PRINTS" id="PR00474">
    <property type="entry name" value="GLU5KINASE"/>
</dbReference>
<comment type="catalytic activity">
    <reaction evidence="8">
        <text>L-glutamate + ATP = L-glutamyl 5-phosphate + ADP</text>
        <dbReference type="Rhea" id="RHEA:14877"/>
        <dbReference type="ChEBI" id="CHEBI:29985"/>
        <dbReference type="ChEBI" id="CHEBI:30616"/>
        <dbReference type="ChEBI" id="CHEBI:58274"/>
        <dbReference type="ChEBI" id="CHEBI:456216"/>
        <dbReference type="EC" id="2.7.2.11"/>
    </reaction>
</comment>
<accession>A0ABT1PDS7</accession>
<dbReference type="Gene3D" id="3.40.1160.10">
    <property type="entry name" value="Acetylglutamate kinase-like"/>
    <property type="match status" value="1"/>
</dbReference>
<feature type="binding site" evidence="8">
    <location>
        <position position="10"/>
    </location>
    <ligand>
        <name>ATP</name>
        <dbReference type="ChEBI" id="CHEBI:30616"/>
    </ligand>
</feature>
<dbReference type="InterPro" id="IPR005715">
    <property type="entry name" value="Glu_5kinase/COase_Synthase"/>
</dbReference>
<comment type="caution">
    <text evidence="10">The sequence shown here is derived from an EMBL/GenBank/DDBJ whole genome shotgun (WGS) entry which is preliminary data.</text>
</comment>
<dbReference type="PIRSF" id="PIRSF000729">
    <property type="entry name" value="GK"/>
    <property type="match status" value="1"/>
</dbReference>
<reference evidence="10 11" key="1">
    <citation type="submission" date="2022-06" db="EMBL/GenBank/DDBJ databases">
        <title>Draft genome sequence of type strain Streptomyces rubrisoli DSM 42083.</title>
        <authorList>
            <person name="Duangmal K."/>
            <person name="Klaysubun C."/>
        </authorList>
    </citation>
    <scope>NUCLEOTIDE SEQUENCE [LARGE SCALE GENOMIC DNA]</scope>
    <source>
        <strain evidence="10 11">DSM 42083</strain>
    </source>
</reference>
<dbReference type="Pfam" id="PF01472">
    <property type="entry name" value="PUA"/>
    <property type="match status" value="1"/>
</dbReference>
<dbReference type="InterPro" id="IPR001048">
    <property type="entry name" value="Asp/Glu/Uridylate_kinase"/>
</dbReference>
<evidence type="ECO:0000256" key="7">
    <source>
        <dbReference type="ARBA" id="ARBA00022840"/>
    </source>
</evidence>
<dbReference type="Proteomes" id="UP001206206">
    <property type="component" value="Unassembled WGS sequence"/>
</dbReference>
<dbReference type="PROSITE" id="PS50890">
    <property type="entry name" value="PUA"/>
    <property type="match status" value="1"/>
</dbReference>
<keyword evidence="4 8" id="KW-0808">Transferase</keyword>
<keyword evidence="3 8" id="KW-0641">Proline biosynthesis</keyword>
<dbReference type="CDD" id="cd04242">
    <property type="entry name" value="AAK_G5K_ProB"/>
    <property type="match status" value="1"/>
</dbReference>
<comment type="subcellular location">
    <subcellularLocation>
        <location evidence="8">Cytoplasm</location>
    </subcellularLocation>
</comment>
<dbReference type="InterPro" id="IPR041739">
    <property type="entry name" value="G5K_ProB"/>
</dbReference>
<keyword evidence="11" id="KW-1185">Reference proteome</keyword>
<dbReference type="InterPro" id="IPR036393">
    <property type="entry name" value="AceGlu_kinase-like_sf"/>
</dbReference>
<dbReference type="Gene3D" id="2.30.130.10">
    <property type="entry name" value="PUA domain"/>
    <property type="match status" value="1"/>
</dbReference>
<name>A0ABT1PDS7_9ACTN</name>
<dbReference type="SUPFAM" id="SSF88697">
    <property type="entry name" value="PUA domain-like"/>
    <property type="match status" value="1"/>
</dbReference>
<feature type="binding site" evidence="8">
    <location>
        <begin position="168"/>
        <end position="169"/>
    </location>
    <ligand>
        <name>ATP</name>
        <dbReference type="ChEBI" id="CHEBI:30616"/>
    </ligand>
</feature>
<dbReference type="EMBL" id="JANFNH010000017">
    <property type="protein sequence ID" value="MCQ4043523.1"/>
    <property type="molecule type" value="Genomic_DNA"/>
</dbReference>
<dbReference type="CDD" id="cd21157">
    <property type="entry name" value="PUA_G5K"/>
    <property type="match status" value="1"/>
</dbReference>
<comment type="pathway">
    <text evidence="8">Amino-acid biosynthesis; L-proline biosynthesis; L-glutamate 5-semialdehyde from L-glutamate: step 1/2.</text>
</comment>
<evidence type="ECO:0000256" key="4">
    <source>
        <dbReference type="ARBA" id="ARBA00022679"/>
    </source>
</evidence>
<evidence type="ECO:0000256" key="2">
    <source>
        <dbReference type="ARBA" id="ARBA00022605"/>
    </source>
</evidence>
<dbReference type="PROSITE" id="PS00902">
    <property type="entry name" value="GLUTAMATE_5_KINASE"/>
    <property type="match status" value="1"/>
</dbReference>
<dbReference type="InterPro" id="IPR015947">
    <property type="entry name" value="PUA-like_sf"/>
</dbReference>
<keyword evidence="2 8" id="KW-0028">Amino-acid biosynthesis</keyword>
<dbReference type="HAMAP" id="MF_00456">
    <property type="entry name" value="ProB"/>
    <property type="match status" value="1"/>
</dbReference>
<sequence>MTAARRVVVKVGSSSLTTAAGGLDADRVDALVDVLAKSRDAKEIVLVSSGAIAAGLAPLGLAKRPRDLARQQAAASVGQGLLVARYTASFARYGIRVGQVLLTTDDVSRRAHYRNAYRTLDKLLAMGALPIVNENDTVATDEIRFGDNDRLAALVAHLVHADLLVLLSDVDGLYDGDPRTPGARRIDEVAGPRDLDGVSIGSAGKAGVGTGGMVTKVEAAGIAAAAGVPVVLTSATHAADALAGRPTGTLFHRTGKRSADRLLWLAHASSPRGALRLDAGAVRAVVERRTSLLPAGLIGVEGHFAAGDPVDLVDETGRAVARGLVNFDAKELPRLLGRSTRELAAEFGPAYEREVVHRDDLVVLR</sequence>
<feature type="binding site" evidence="8">
    <location>
        <position position="148"/>
    </location>
    <ligand>
        <name>substrate</name>
    </ligand>
</feature>
<keyword evidence="5 8" id="KW-0547">Nucleotide-binding</keyword>
<dbReference type="SMART" id="SM00359">
    <property type="entry name" value="PUA"/>
    <property type="match status" value="1"/>
</dbReference>
<evidence type="ECO:0000256" key="3">
    <source>
        <dbReference type="ARBA" id="ARBA00022650"/>
    </source>
</evidence>
<feature type="domain" description="PUA" evidence="9">
    <location>
        <begin position="273"/>
        <end position="352"/>
    </location>
</feature>
<keyword evidence="1 8" id="KW-0963">Cytoplasm</keyword>
<dbReference type="Pfam" id="PF00696">
    <property type="entry name" value="AA_kinase"/>
    <property type="match status" value="1"/>
</dbReference>
<dbReference type="PANTHER" id="PTHR43654:SF1">
    <property type="entry name" value="ISOPENTENYL PHOSPHATE KINASE"/>
    <property type="match status" value="1"/>
</dbReference>
<proteinExistence type="inferred from homology"/>
<evidence type="ECO:0000259" key="9">
    <source>
        <dbReference type="SMART" id="SM00359"/>
    </source>
</evidence>
<dbReference type="InterPro" id="IPR001057">
    <property type="entry name" value="Glu/AcGlu_kinase"/>
</dbReference>
<evidence type="ECO:0000256" key="8">
    <source>
        <dbReference type="HAMAP-Rule" id="MF_00456"/>
    </source>
</evidence>
<keyword evidence="7 8" id="KW-0067">ATP-binding</keyword>
<gene>
    <name evidence="8 10" type="primary">proB</name>
    <name evidence="10" type="ORF">NON19_16220</name>
</gene>
<dbReference type="GO" id="GO:0004349">
    <property type="term" value="F:glutamate 5-kinase activity"/>
    <property type="evidence" value="ECO:0007669"/>
    <property type="project" value="UniProtKB-EC"/>
</dbReference>
<comment type="function">
    <text evidence="8">Catalyzes the transfer of a phosphate group to glutamate to form L-glutamate 5-phosphate.</text>
</comment>
<feature type="binding site" evidence="8">
    <location>
        <position position="49"/>
    </location>
    <ligand>
        <name>substrate</name>
    </ligand>
</feature>
<comment type="similarity">
    <text evidence="8">Belongs to the glutamate 5-kinase family.</text>
</comment>
<dbReference type="InterPro" id="IPR002478">
    <property type="entry name" value="PUA"/>
</dbReference>
<feature type="binding site" evidence="8">
    <location>
        <position position="136"/>
    </location>
    <ligand>
        <name>substrate</name>
    </ligand>
</feature>
<evidence type="ECO:0000313" key="11">
    <source>
        <dbReference type="Proteomes" id="UP001206206"/>
    </source>
</evidence>
<dbReference type="PANTHER" id="PTHR43654">
    <property type="entry name" value="GLUTAMATE 5-KINASE"/>
    <property type="match status" value="1"/>
</dbReference>
<protein>
    <recommendedName>
        <fullName evidence="8">Glutamate 5-kinase</fullName>
        <ecNumber evidence="8">2.7.2.11</ecNumber>
    </recommendedName>
    <alternativeName>
        <fullName evidence="8">Gamma-glutamyl kinase</fullName>
        <shortName evidence="8">GK</shortName>
    </alternativeName>
</protein>